<feature type="compositionally biased region" description="Basic and acidic residues" evidence="3">
    <location>
        <begin position="17"/>
        <end position="35"/>
    </location>
</feature>
<feature type="transmembrane region" description="Helical" evidence="4">
    <location>
        <begin position="454"/>
        <end position="476"/>
    </location>
</feature>
<keyword evidence="4" id="KW-1133">Transmembrane helix</keyword>
<dbReference type="PANTHER" id="PTHR22550">
    <property type="entry name" value="SPORE GERMINATION PROTEIN"/>
    <property type="match status" value="1"/>
</dbReference>
<dbReference type="EMBL" id="QPJD01000016">
    <property type="protein sequence ID" value="RCW42517.1"/>
    <property type="molecule type" value="Genomic_DNA"/>
</dbReference>
<dbReference type="GO" id="GO:0009847">
    <property type="term" value="P:spore germination"/>
    <property type="evidence" value="ECO:0007669"/>
    <property type="project" value="InterPro"/>
</dbReference>
<dbReference type="PIRSF" id="PIRSF005690">
    <property type="entry name" value="GerBA"/>
    <property type="match status" value="1"/>
</dbReference>
<evidence type="ECO:0000256" key="1">
    <source>
        <dbReference type="ARBA" id="ARBA00005278"/>
    </source>
</evidence>
<feature type="transmembrane region" description="Helical" evidence="4">
    <location>
        <begin position="421"/>
        <end position="447"/>
    </location>
</feature>
<dbReference type="Pfam" id="PF03323">
    <property type="entry name" value="GerA"/>
    <property type="match status" value="1"/>
</dbReference>
<gene>
    <name evidence="5" type="ORF">DFP97_11679</name>
</gene>
<reference evidence="5 6" key="1">
    <citation type="submission" date="2018-07" db="EMBL/GenBank/DDBJ databases">
        <title>Genomic Encyclopedia of Type Strains, Phase III (KMG-III): the genomes of soil and plant-associated and newly described type strains.</title>
        <authorList>
            <person name="Whitman W."/>
        </authorList>
    </citation>
    <scope>NUCLEOTIDE SEQUENCE [LARGE SCALE GENOMIC DNA]</scope>
    <source>
        <strain evidence="5 6">CECT 7506</strain>
    </source>
</reference>
<accession>A0A368VPV1</accession>
<sequence>MGIPFGGYPMSFFRNESKKNKKQSHDQNENTDLRKSGNIPLYSDLNANLDKIKSELGNSSDLIIRHFELGSFQAQAAAVFVDTLIDNKLVDEFILGSLMINTAQESHNNIEADKSVFDFIKDNARTIREVQVVTSWNELIMSVFSGDTVILIDGWAQGISGSTRGGEFRSITESSSQVVIRGPKDGFTESISTNISLVRRRIKSPNLWLEHMKIGDVTQTDIGIMYIKGIVNDKLVKEVKDRLQAIEIDAILESGYIEDLIQDETFTPFPTMLNTERPDSVAGNLLEGRVAIFIDGTPFVLVAPTTFFSYFQSVEDYYQRFDIGFAIRLLRYLAFFISLLGPSIYIAAITFHQEMIPTALLISLAAQRDGVPFPAFVEAVMMEITFEILREAGVRMPRAIGQAVSIVGALVLGQAAVQAGIISAAMVIVVAITGIASFAVPVFNLAISVRLLRFLIMVFAASTGFYGIAIIMIMIIGHLCSLRSFGVPYMAPFAPFNLPDQDDAILHFPLWARLTRPHLTGKKNNKRMKNHLAPTPGPEEK</sequence>
<feature type="region of interest" description="Disordered" evidence="3">
    <location>
        <begin position="17"/>
        <end position="37"/>
    </location>
</feature>
<keyword evidence="6" id="KW-1185">Reference proteome</keyword>
<comment type="caution">
    <text evidence="5">The sequence shown here is derived from an EMBL/GenBank/DDBJ whole genome shotgun (WGS) entry which is preliminary data.</text>
</comment>
<name>A0A368VPV1_9BACL</name>
<evidence type="ECO:0000313" key="6">
    <source>
        <dbReference type="Proteomes" id="UP000252415"/>
    </source>
</evidence>
<comment type="similarity">
    <text evidence="1">Belongs to the GerABKA family.</text>
</comment>
<dbReference type="AlphaFoldDB" id="A0A368VPV1"/>
<evidence type="ECO:0000256" key="4">
    <source>
        <dbReference type="SAM" id="Phobius"/>
    </source>
</evidence>
<dbReference type="InterPro" id="IPR050768">
    <property type="entry name" value="UPF0353/GerABKA_families"/>
</dbReference>
<keyword evidence="2 4" id="KW-0472">Membrane</keyword>
<evidence type="ECO:0000313" key="5">
    <source>
        <dbReference type="EMBL" id="RCW42517.1"/>
    </source>
</evidence>
<dbReference type="InterPro" id="IPR004995">
    <property type="entry name" value="Spore_Ger"/>
</dbReference>
<dbReference type="GO" id="GO:0016020">
    <property type="term" value="C:membrane"/>
    <property type="evidence" value="ECO:0007669"/>
    <property type="project" value="InterPro"/>
</dbReference>
<organism evidence="5 6">
    <name type="scientific">Paenibacillus prosopidis</name>
    <dbReference type="NCBI Taxonomy" id="630520"/>
    <lineage>
        <taxon>Bacteria</taxon>
        <taxon>Bacillati</taxon>
        <taxon>Bacillota</taxon>
        <taxon>Bacilli</taxon>
        <taxon>Bacillales</taxon>
        <taxon>Paenibacillaceae</taxon>
        <taxon>Paenibacillus</taxon>
    </lineage>
</organism>
<dbReference type="Proteomes" id="UP000252415">
    <property type="component" value="Unassembled WGS sequence"/>
</dbReference>
<dbReference type="PANTHER" id="PTHR22550:SF5">
    <property type="entry name" value="LEUCINE ZIPPER PROTEIN 4"/>
    <property type="match status" value="1"/>
</dbReference>
<proteinExistence type="inferred from homology"/>
<feature type="compositionally biased region" description="Basic residues" evidence="3">
    <location>
        <begin position="521"/>
        <end position="530"/>
    </location>
</feature>
<evidence type="ECO:0000256" key="3">
    <source>
        <dbReference type="SAM" id="MobiDB-lite"/>
    </source>
</evidence>
<keyword evidence="4" id="KW-0812">Transmembrane</keyword>
<evidence type="ECO:0000256" key="2">
    <source>
        <dbReference type="ARBA" id="ARBA00023136"/>
    </source>
</evidence>
<feature type="transmembrane region" description="Helical" evidence="4">
    <location>
        <begin position="396"/>
        <end position="415"/>
    </location>
</feature>
<feature type="region of interest" description="Disordered" evidence="3">
    <location>
        <begin position="521"/>
        <end position="541"/>
    </location>
</feature>
<feature type="transmembrane region" description="Helical" evidence="4">
    <location>
        <begin position="332"/>
        <end position="351"/>
    </location>
</feature>
<protein>
    <submittedName>
        <fullName evidence="5">Spore germination protein KA</fullName>
    </submittedName>
</protein>